<dbReference type="PATRIC" id="fig|1618344.3.peg.314"/>
<keyword evidence="5" id="KW-0547">Nucleotide-binding</keyword>
<dbReference type="FunFam" id="3.40.1160.10:FF:000006">
    <property type="entry name" value="Glutamate 5-kinase"/>
    <property type="match status" value="1"/>
</dbReference>
<evidence type="ECO:0000256" key="4">
    <source>
        <dbReference type="ARBA" id="ARBA00022679"/>
    </source>
</evidence>
<feature type="domain" description="Aspartate/glutamate/uridylate kinase" evidence="8">
    <location>
        <begin position="7"/>
        <end position="241"/>
    </location>
</feature>
<comment type="caution">
    <text evidence="9">The sequence shown here is derived from an EMBL/GenBank/DDBJ whole genome shotgun (WGS) entry which is preliminary data.</text>
</comment>
<dbReference type="Proteomes" id="UP000033869">
    <property type="component" value="Unassembled WGS sequence"/>
</dbReference>
<dbReference type="InterPro" id="IPR036393">
    <property type="entry name" value="AceGlu_kinase-like_sf"/>
</dbReference>
<evidence type="ECO:0000256" key="3">
    <source>
        <dbReference type="ARBA" id="ARBA00022650"/>
    </source>
</evidence>
<dbReference type="AlphaFoldDB" id="A0A0G0WA80"/>
<evidence type="ECO:0000256" key="6">
    <source>
        <dbReference type="ARBA" id="ARBA00022777"/>
    </source>
</evidence>
<keyword evidence="3" id="KW-0641">Proline biosynthesis</keyword>
<evidence type="ECO:0000256" key="1">
    <source>
        <dbReference type="ARBA" id="ARBA00022490"/>
    </source>
</evidence>
<keyword evidence="7" id="KW-0067">ATP-binding</keyword>
<evidence type="ECO:0000313" key="10">
    <source>
        <dbReference type="Proteomes" id="UP000033869"/>
    </source>
</evidence>
<sequence>MNGNKNKRIVLKFGSEGLTDPGGVNEDVISHIVEDVKNLSQNGYRVAIVTSGALSIGAEIVGLWGIPSDQVKRRVLSGVGQCKLMNIYQKHFGNTLVIQGLVTEDNFKTAKAMADIRDSVFETWSMGAIPIFNYNDFVASEELEAEEKLNGNDHTAYMIAEAIDAGTLALFTNVDGLHTDNPNGNPDAKLIPYVRELSDEIRCIATGDCSAVGTGGMVTKVRYCWDFVSAKPGERKAYVLNINKPGLITGLLLNGAHYGTEFYCQEEVNLIEKAIGYGRE</sequence>
<organism evidence="9 10">
    <name type="scientific">candidate division CPR2 bacterium GW2011_GWC1_41_48</name>
    <dbReference type="NCBI Taxonomy" id="1618344"/>
    <lineage>
        <taxon>Bacteria</taxon>
        <taxon>Bacteria division CPR2</taxon>
    </lineage>
</organism>
<gene>
    <name evidence="9" type="ORF">UU65_C0001G0300</name>
</gene>
<dbReference type="InterPro" id="IPR001057">
    <property type="entry name" value="Glu/AcGlu_kinase"/>
</dbReference>
<keyword evidence="1" id="KW-0963">Cytoplasm</keyword>
<dbReference type="InterPro" id="IPR001048">
    <property type="entry name" value="Asp/Glu/Uridylate_kinase"/>
</dbReference>
<keyword evidence="2" id="KW-0028">Amino-acid biosynthesis</keyword>
<dbReference type="Pfam" id="PF00696">
    <property type="entry name" value="AA_kinase"/>
    <property type="match status" value="1"/>
</dbReference>
<evidence type="ECO:0000256" key="2">
    <source>
        <dbReference type="ARBA" id="ARBA00022605"/>
    </source>
</evidence>
<reference evidence="9 10" key="1">
    <citation type="journal article" date="2015" name="Nature">
        <title>rRNA introns, odd ribosomes, and small enigmatic genomes across a large radiation of phyla.</title>
        <authorList>
            <person name="Brown C.T."/>
            <person name="Hug L.A."/>
            <person name="Thomas B.C."/>
            <person name="Sharon I."/>
            <person name="Castelle C.J."/>
            <person name="Singh A."/>
            <person name="Wilkins M.J."/>
            <person name="Williams K.H."/>
            <person name="Banfield J.F."/>
        </authorList>
    </citation>
    <scope>NUCLEOTIDE SEQUENCE [LARGE SCALE GENOMIC DNA]</scope>
</reference>
<proteinExistence type="predicted"/>
<dbReference type="Gene3D" id="3.40.1160.10">
    <property type="entry name" value="Acetylglutamate kinase-like"/>
    <property type="match status" value="1"/>
</dbReference>
<accession>A0A0G0WA80</accession>
<evidence type="ECO:0000313" key="9">
    <source>
        <dbReference type="EMBL" id="KKS09895.1"/>
    </source>
</evidence>
<dbReference type="GO" id="GO:0005829">
    <property type="term" value="C:cytosol"/>
    <property type="evidence" value="ECO:0007669"/>
    <property type="project" value="TreeGrafter"/>
</dbReference>
<evidence type="ECO:0000256" key="5">
    <source>
        <dbReference type="ARBA" id="ARBA00022741"/>
    </source>
</evidence>
<keyword evidence="6 9" id="KW-0418">Kinase</keyword>
<dbReference type="PANTHER" id="PTHR43654:SF1">
    <property type="entry name" value="ISOPENTENYL PHOSPHATE KINASE"/>
    <property type="match status" value="1"/>
</dbReference>
<name>A0A0G0WA80_UNCC2</name>
<keyword evidence="4" id="KW-0808">Transferase</keyword>
<dbReference type="EMBL" id="LCBL01000001">
    <property type="protein sequence ID" value="KKS09895.1"/>
    <property type="molecule type" value="Genomic_DNA"/>
</dbReference>
<protein>
    <submittedName>
        <fullName evidence="9">Glutamate 5-kinase</fullName>
    </submittedName>
</protein>
<dbReference type="SUPFAM" id="SSF53633">
    <property type="entry name" value="Carbamate kinase-like"/>
    <property type="match status" value="1"/>
</dbReference>
<dbReference type="GO" id="GO:0004349">
    <property type="term" value="F:glutamate 5-kinase activity"/>
    <property type="evidence" value="ECO:0007669"/>
    <property type="project" value="TreeGrafter"/>
</dbReference>
<dbReference type="GO" id="GO:0005524">
    <property type="term" value="F:ATP binding"/>
    <property type="evidence" value="ECO:0007669"/>
    <property type="project" value="UniProtKB-KW"/>
</dbReference>
<evidence type="ECO:0000259" key="8">
    <source>
        <dbReference type="Pfam" id="PF00696"/>
    </source>
</evidence>
<dbReference type="PANTHER" id="PTHR43654">
    <property type="entry name" value="GLUTAMATE 5-KINASE"/>
    <property type="match status" value="1"/>
</dbReference>
<dbReference type="PRINTS" id="PR00474">
    <property type="entry name" value="GLU5KINASE"/>
</dbReference>
<evidence type="ECO:0000256" key="7">
    <source>
        <dbReference type="ARBA" id="ARBA00022840"/>
    </source>
</evidence>
<dbReference type="GO" id="GO:0008652">
    <property type="term" value="P:amino acid biosynthetic process"/>
    <property type="evidence" value="ECO:0007669"/>
    <property type="project" value="UniProtKB-KW"/>
</dbReference>